<dbReference type="InterPro" id="IPR021314">
    <property type="entry name" value="DUF2911"/>
</dbReference>
<evidence type="ECO:0000313" key="4">
    <source>
        <dbReference type="Proteomes" id="UP000614216"/>
    </source>
</evidence>
<proteinExistence type="predicted"/>
<gene>
    <name evidence="3" type="ORF">JMN32_14335</name>
</gene>
<sequence>MRSKALQFFMILLSVCLFYQSSMGQGVKLPQVSPTAEIKQQVGISTITINYSRPNVVSPQGQDRTGEIWGTLVPYGFNNLGFGTSKAAPWRAGANENTTIEFSHDVKIEGEELKAGKYGLHMAIAENGAVTVIFSKNSNVWGSFFYNESEDALRVNVQWKDHESTPLLTYNFVGVTDKHAVIVLDWEKKRIPFKAEFDTPELVYQNLKNELHSSPGFTLNNWTAATGYLVQNKIHLDEALSWANSAIDGQFFSEKNFRTLQMKSMVLAAMGKTEEAAKVMNEALEDPNAAVEDYYTYGRQLIGKDKDNEALKVFKMASKKWKDHWLAPHGLARGYSALGDYEKALRFEKEALAKAPENSKVFLKGYIKTLEQKKDFN</sequence>
<evidence type="ECO:0000313" key="3">
    <source>
        <dbReference type="EMBL" id="MBL6447493.1"/>
    </source>
</evidence>
<accession>A0A937FYT6</accession>
<dbReference type="Pfam" id="PF11138">
    <property type="entry name" value="DUF2911"/>
    <property type="match status" value="1"/>
</dbReference>
<keyword evidence="1" id="KW-0802">TPR repeat</keyword>
<evidence type="ECO:0000256" key="2">
    <source>
        <dbReference type="SAM" id="SignalP"/>
    </source>
</evidence>
<dbReference type="AlphaFoldDB" id="A0A937FYT6"/>
<dbReference type="InterPro" id="IPR019734">
    <property type="entry name" value="TPR_rpt"/>
</dbReference>
<keyword evidence="4" id="KW-1185">Reference proteome</keyword>
<name>A0A937FYT6_9BACT</name>
<dbReference type="PROSITE" id="PS50005">
    <property type="entry name" value="TPR"/>
    <property type="match status" value="1"/>
</dbReference>
<dbReference type="RefSeq" id="WP_202857028.1">
    <property type="nucleotide sequence ID" value="NZ_JAEUGD010000043.1"/>
</dbReference>
<dbReference type="Gene3D" id="1.25.40.10">
    <property type="entry name" value="Tetratricopeptide repeat domain"/>
    <property type="match status" value="1"/>
</dbReference>
<keyword evidence="2" id="KW-0732">Signal</keyword>
<organism evidence="3 4">
    <name type="scientific">Fulvivirga marina</name>
    <dbReference type="NCBI Taxonomy" id="2494733"/>
    <lineage>
        <taxon>Bacteria</taxon>
        <taxon>Pseudomonadati</taxon>
        <taxon>Bacteroidota</taxon>
        <taxon>Cytophagia</taxon>
        <taxon>Cytophagales</taxon>
        <taxon>Fulvivirgaceae</taxon>
        <taxon>Fulvivirga</taxon>
    </lineage>
</organism>
<comment type="caution">
    <text evidence="3">The sequence shown here is derived from an EMBL/GenBank/DDBJ whole genome shotgun (WGS) entry which is preliminary data.</text>
</comment>
<reference evidence="3" key="1">
    <citation type="submission" date="2021-01" db="EMBL/GenBank/DDBJ databases">
        <title>Fulvivirga kasyanovii gen. nov., sp nov., a novel member of the phylum Bacteroidetes isolated from seawater in a mussel farm.</title>
        <authorList>
            <person name="Zhao L.-H."/>
            <person name="Wang Z.-J."/>
        </authorList>
    </citation>
    <scope>NUCLEOTIDE SEQUENCE</scope>
    <source>
        <strain evidence="3">29W222</strain>
    </source>
</reference>
<feature type="chain" id="PRO_5037413175" evidence="2">
    <location>
        <begin position="25"/>
        <end position="377"/>
    </location>
</feature>
<evidence type="ECO:0000256" key="1">
    <source>
        <dbReference type="PROSITE-ProRule" id="PRU00339"/>
    </source>
</evidence>
<dbReference type="SUPFAM" id="SSF48452">
    <property type="entry name" value="TPR-like"/>
    <property type="match status" value="1"/>
</dbReference>
<dbReference type="InterPro" id="IPR011990">
    <property type="entry name" value="TPR-like_helical_dom_sf"/>
</dbReference>
<dbReference type="Proteomes" id="UP000614216">
    <property type="component" value="Unassembled WGS sequence"/>
</dbReference>
<feature type="signal peptide" evidence="2">
    <location>
        <begin position="1"/>
        <end position="24"/>
    </location>
</feature>
<dbReference type="EMBL" id="JAEUGD010000043">
    <property type="protein sequence ID" value="MBL6447493.1"/>
    <property type="molecule type" value="Genomic_DNA"/>
</dbReference>
<protein>
    <submittedName>
        <fullName evidence="3">DUF2911 domain-containing protein</fullName>
    </submittedName>
</protein>
<feature type="repeat" description="TPR" evidence="1">
    <location>
        <begin position="325"/>
        <end position="358"/>
    </location>
</feature>